<dbReference type="NCBIfam" id="TIGR04274">
    <property type="entry name" value="hypoxanDNAglyco"/>
    <property type="match status" value="1"/>
</dbReference>
<keyword evidence="3" id="KW-1185">Reference proteome</keyword>
<reference evidence="2 3" key="1">
    <citation type="submission" date="2019-01" db="EMBL/GenBank/DDBJ databases">
        <authorList>
            <person name="Zhang S."/>
        </authorList>
    </citation>
    <scope>NUCLEOTIDE SEQUENCE [LARGE SCALE GENOMIC DNA]</scope>
    <source>
        <strain evidence="2 3">1626</strain>
    </source>
</reference>
<keyword evidence="2" id="KW-0378">Hydrolase</keyword>
<dbReference type="GO" id="GO:0033958">
    <property type="term" value="F:DNA-deoxyinosine glycosylase activity"/>
    <property type="evidence" value="ECO:0007669"/>
    <property type="project" value="UniProtKB-EC"/>
</dbReference>
<dbReference type="Proteomes" id="UP000298681">
    <property type="component" value="Unassembled WGS sequence"/>
</dbReference>
<dbReference type="CDD" id="cd10032">
    <property type="entry name" value="UDG-F6_HDG"/>
    <property type="match status" value="1"/>
</dbReference>
<sequence length="176" mass="18290">MTATRLAGLPAVARGDARILVLGSMPGTASLAAQRYYAHPRNAFWPIMGALAGAAPELPYPQRLARLAGAGIALWDVLAHCERAGSLDARIEPGSIVVNDFDAFFAAHPHVALVAFNGGTAARVFARHAANALRPGIATVTLPSTSPAYAAMPLAGKLAAWRAALEPLVRSRYGSA</sequence>
<keyword evidence="2" id="KW-0326">Glycosidase</keyword>
<dbReference type="SMART" id="SM00987">
    <property type="entry name" value="UreE_C"/>
    <property type="match status" value="1"/>
</dbReference>
<dbReference type="Pfam" id="PF03167">
    <property type="entry name" value="UDG"/>
    <property type="match status" value="1"/>
</dbReference>
<organism evidence="2 3">
    <name type="scientific">Luteimonas yindakuii</name>
    <dbReference type="NCBI Taxonomy" id="2565782"/>
    <lineage>
        <taxon>Bacteria</taxon>
        <taxon>Pseudomonadati</taxon>
        <taxon>Pseudomonadota</taxon>
        <taxon>Gammaproteobacteria</taxon>
        <taxon>Lysobacterales</taxon>
        <taxon>Lysobacteraceae</taxon>
        <taxon>Luteimonas</taxon>
    </lineage>
</organism>
<dbReference type="SMART" id="SM00986">
    <property type="entry name" value="UDG"/>
    <property type="match status" value="1"/>
</dbReference>
<dbReference type="AlphaFoldDB" id="A0A4Z1RJ19"/>
<gene>
    <name evidence="2" type="ORF">E4582_01865</name>
</gene>
<comment type="caution">
    <text evidence="2">The sequence shown here is derived from an EMBL/GenBank/DDBJ whole genome shotgun (WGS) entry which is preliminary data.</text>
</comment>
<accession>A0A4Z1RJ19</accession>
<evidence type="ECO:0000259" key="1">
    <source>
        <dbReference type="SMART" id="SM00986"/>
    </source>
</evidence>
<protein>
    <submittedName>
        <fullName evidence="2">DNA-deoxyinosine glycosylase</fullName>
        <ecNumber evidence="2">3.2.2.15</ecNumber>
    </submittedName>
</protein>
<dbReference type="Gene3D" id="3.40.470.10">
    <property type="entry name" value="Uracil-DNA glycosylase-like domain"/>
    <property type="match status" value="1"/>
</dbReference>
<feature type="domain" description="Uracil-DNA glycosylase-like" evidence="1">
    <location>
        <begin position="10"/>
        <end position="165"/>
    </location>
</feature>
<dbReference type="RefSeq" id="WP_134673026.1">
    <property type="nucleotide sequence ID" value="NZ_SPUH01000001.1"/>
</dbReference>
<dbReference type="SUPFAM" id="SSF52141">
    <property type="entry name" value="Uracil-DNA glycosylase-like"/>
    <property type="match status" value="1"/>
</dbReference>
<proteinExistence type="predicted"/>
<dbReference type="EMBL" id="SPUH01000001">
    <property type="protein sequence ID" value="TKS53641.1"/>
    <property type="molecule type" value="Genomic_DNA"/>
</dbReference>
<name>A0A4Z1RJ19_9GAMM</name>
<dbReference type="InterPro" id="IPR026353">
    <property type="entry name" value="Hypoxan-DNA_Glyclase"/>
</dbReference>
<dbReference type="InterPro" id="IPR036895">
    <property type="entry name" value="Uracil-DNA_glycosylase-like_sf"/>
</dbReference>
<evidence type="ECO:0000313" key="3">
    <source>
        <dbReference type="Proteomes" id="UP000298681"/>
    </source>
</evidence>
<dbReference type="InterPro" id="IPR005122">
    <property type="entry name" value="Uracil-DNA_glycosylase-like"/>
</dbReference>
<dbReference type="EC" id="3.2.2.15" evidence="2"/>
<evidence type="ECO:0000313" key="2">
    <source>
        <dbReference type="EMBL" id="TKS53641.1"/>
    </source>
</evidence>